<dbReference type="AlphaFoldDB" id="A0A103XB91"/>
<protein>
    <submittedName>
        <fullName evidence="1">Uncharacterized protein</fullName>
    </submittedName>
</protein>
<name>A0A103XB91_CYNCS</name>
<dbReference type="OMA" id="CHRQVEN"/>
<reference evidence="1 2" key="1">
    <citation type="journal article" date="2016" name="Sci. Rep.">
        <title>The genome sequence of the outbreeding globe artichoke constructed de novo incorporating a phase-aware low-pass sequencing strategy of F1 progeny.</title>
        <authorList>
            <person name="Scaglione D."/>
            <person name="Reyes-Chin-Wo S."/>
            <person name="Acquadro A."/>
            <person name="Froenicke L."/>
            <person name="Portis E."/>
            <person name="Beitel C."/>
            <person name="Tirone M."/>
            <person name="Mauro R."/>
            <person name="Lo Monaco A."/>
            <person name="Mauromicale G."/>
            <person name="Faccioli P."/>
            <person name="Cattivelli L."/>
            <person name="Rieseberg L."/>
            <person name="Michelmore R."/>
            <person name="Lanteri S."/>
        </authorList>
    </citation>
    <scope>NUCLEOTIDE SEQUENCE [LARGE SCALE GENOMIC DNA]</scope>
    <source>
        <strain evidence="1">2C</strain>
    </source>
</reference>
<gene>
    <name evidence="1" type="ORF">Ccrd_025186</name>
</gene>
<sequence length="190" mass="21718">MMTMHVTSNKDRFLWLKFAVERSKKSIQCRMQTIEKAVRKLHACIRYCEFRRPSGASNDDIVICTSQSNAEGRSKFQKGVDWNLFGILLKFSRSLKMVLTAQNKHQGHMSLDILRNLINQSPNQTSPSLSSFYLNLDDDDVMSGGSPSPGPVGMKKFKLKRKMDEQTSTIVNTIKEENKQLLEQLKKTSE</sequence>
<organism evidence="1 2">
    <name type="scientific">Cynara cardunculus var. scolymus</name>
    <name type="common">Globe artichoke</name>
    <name type="synonym">Cynara scolymus</name>
    <dbReference type="NCBI Taxonomy" id="59895"/>
    <lineage>
        <taxon>Eukaryota</taxon>
        <taxon>Viridiplantae</taxon>
        <taxon>Streptophyta</taxon>
        <taxon>Embryophyta</taxon>
        <taxon>Tracheophyta</taxon>
        <taxon>Spermatophyta</taxon>
        <taxon>Magnoliopsida</taxon>
        <taxon>eudicotyledons</taxon>
        <taxon>Gunneridae</taxon>
        <taxon>Pentapetalae</taxon>
        <taxon>asterids</taxon>
        <taxon>campanulids</taxon>
        <taxon>Asterales</taxon>
        <taxon>Asteraceae</taxon>
        <taxon>Carduoideae</taxon>
        <taxon>Cardueae</taxon>
        <taxon>Carduinae</taxon>
        <taxon>Cynara</taxon>
    </lineage>
</organism>
<dbReference type="Gramene" id="KVH87533">
    <property type="protein sequence ID" value="KVH87533"/>
    <property type="gene ID" value="Ccrd_025186"/>
</dbReference>
<evidence type="ECO:0000313" key="2">
    <source>
        <dbReference type="Proteomes" id="UP000243975"/>
    </source>
</evidence>
<keyword evidence="2" id="KW-1185">Reference proteome</keyword>
<accession>A0A103XB91</accession>
<dbReference type="EMBL" id="LEKV01006098">
    <property type="protein sequence ID" value="KVH87533.1"/>
    <property type="molecule type" value="Genomic_DNA"/>
</dbReference>
<proteinExistence type="predicted"/>
<dbReference type="Proteomes" id="UP000243975">
    <property type="component" value="Unassembled WGS sequence"/>
</dbReference>
<comment type="caution">
    <text evidence="1">The sequence shown here is derived from an EMBL/GenBank/DDBJ whole genome shotgun (WGS) entry which is preliminary data.</text>
</comment>
<evidence type="ECO:0000313" key="1">
    <source>
        <dbReference type="EMBL" id="KVH87533.1"/>
    </source>
</evidence>